<dbReference type="Gene3D" id="3.40.50.300">
    <property type="entry name" value="P-loop containing nucleotide triphosphate hydrolases"/>
    <property type="match status" value="1"/>
</dbReference>
<dbReference type="InterPro" id="IPR051677">
    <property type="entry name" value="AfsR-DnrI-RedD_regulator"/>
</dbReference>
<dbReference type="PRINTS" id="PR00364">
    <property type="entry name" value="DISEASERSIST"/>
</dbReference>
<dbReference type="InterPro" id="IPR036388">
    <property type="entry name" value="WH-like_DNA-bd_sf"/>
</dbReference>
<evidence type="ECO:0000256" key="1">
    <source>
        <dbReference type="ARBA" id="ARBA00005820"/>
    </source>
</evidence>
<gene>
    <name evidence="7" type="ORF">KALB_8111</name>
</gene>
<dbReference type="SMART" id="SM01043">
    <property type="entry name" value="BTAD"/>
    <property type="match status" value="1"/>
</dbReference>
<dbReference type="KEGG" id="kal:KALB_8111"/>
<dbReference type="Pfam" id="PF03704">
    <property type="entry name" value="BTAD"/>
    <property type="match status" value="1"/>
</dbReference>
<keyword evidence="2" id="KW-0805">Transcription regulation</keyword>
<sequence>MAEGLGTVSGVGVGIRVALLGPVRGWAAERELELGAPMQRALFGLLAVNANRMVPRSELIFSLWGEQAPASAEGSVHTYVAGLRRTLEPNRTQRAPSTVLISTGAGYLLRMNEELLDVTAFAAHRERARSLRAEGRQTEAVAELDRAVALWQGTPFDGLACPYVDSERARLSELRLQVVDERAELMLALGRHHDLAAELPGVVREHPLGERLRWLLMLTLYRCGRQADALEVYQDVRRVLAEDLGVEPSAELRQLHAQILRNDPGLAAPRAVGGQLTAGAVVPAQLPHDVPGFTGREAELTQLTELLDEAGRGVLITAVDGSGGIGKTALAVHFAHRVSPRFPEGQLYVNLRGFDPRLPPLMPTDALGYLLRGLGVPPRQVPADLDDQVGMYRSLVAGRRILVVLDNAATTDQVRPLLPGDGSCAVIVTSRNRLSGLVARDGARRITLDLLSTEESLRLMAAMLGPGRVNAEPDAAEQLVRLCGYLPLALRIAGDRAATHPHLLLADLAAELSDERDRLDVLAPEDDESTAVRAVFSWSYHALKPETARVFRMLGLHVGPEISTPAAAALAGLSVPTTRRLLTDLTDRHLLDEVDRDRYRLHDLLRVYAAEEVLHGEDARDRDAAVDRMMDFYLYTADNADNALRGQDCDMPVGNPPPECRPLTFDGYLAALQWFDVDGVNLFALDRLAAQTWRDLTVWRFGVVLWEYMRLRRDWERIIEVSEYSMAAARRMGDSVGEALSLSSIGASYVHLGRPQEAMEHVRRMPAVRYGPEDAHREMSTLSNLAEAYRGAQRHDAAVRCYERALVLARQTGSSWHEGDLLRGLGETRLAVGDLAEALACCTPSLEIFRELGDLYAQNVVLQDLGAIQLAMGGHREAARHYADAVTLARRIDHRHAVDQALAGLRTAESLTT</sequence>
<keyword evidence="4" id="KW-0804">Transcription</keyword>
<dbReference type="EMBL" id="CP007155">
    <property type="protein sequence ID" value="AHI01469.1"/>
    <property type="molecule type" value="Genomic_DNA"/>
</dbReference>
<dbReference type="eggNOG" id="COG0457">
    <property type="taxonomic scope" value="Bacteria"/>
</dbReference>
<organism evidence="7 8">
    <name type="scientific">Kutzneria albida DSM 43870</name>
    <dbReference type="NCBI Taxonomy" id="1449976"/>
    <lineage>
        <taxon>Bacteria</taxon>
        <taxon>Bacillati</taxon>
        <taxon>Actinomycetota</taxon>
        <taxon>Actinomycetes</taxon>
        <taxon>Pseudonocardiales</taxon>
        <taxon>Pseudonocardiaceae</taxon>
        <taxon>Kutzneria</taxon>
    </lineage>
</organism>
<evidence type="ECO:0000313" key="8">
    <source>
        <dbReference type="Proteomes" id="UP000019225"/>
    </source>
</evidence>
<dbReference type="Pfam" id="PF13374">
    <property type="entry name" value="TPR_10"/>
    <property type="match status" value="1"/>
</dbReference>
<dbReference type="Gene3D" id="1.10.10.10">
    <property type="entry name" value="Winged helix-like DNA-binding domain superfamily/Winged helix DNA-binding domain"/>
    <property type="match status" value="1"/>
</dbReference>
<dbReference type="InterPro" id="IPR011990">
    <property type="entry name" value="TPR-like_helical_dom_sf"/>
</dbReference>
<name>W5WJT4_9PSEU</name>
<accession>W5WJT4</accession>
<comment type="similarity">
    <text evidence="1">Belongs to the AfsR/DnrI/RedD regulatory family.</text>
</comment>
<dbReference type="PATRIC" id="fig|1449976.3.peg.8149"/>
<dbReference type="PROSITE" id="PS51755">
    <property type="entry name" value="OMPR_PHOB"/>
    <property type="match status" value="1"/>
</dbReference>
<dbReference type="Proteomes" id="UP000019225">
    <property type="component" value="Chromosome"/>
</dbReference>
<evidence type="ECO:0000256" key="4">
    <source>
        <dbReference type="ARBA" id="ARBA00023163"/>
    </source>
</evidence>
<keyword evidence="8" id="KW-1185">Reference proteome</keyword>
<evidence type="ECO:0000256" key="5">
    <source>
        <dbReference type="PROSITE-ProRule" id="PRU01091"/>
    </source>
</evidence>
<feature type="domain" description="OmpR/PhoB-type" evidence="6">
    <location>
        <begin position="3"/>
        <end position="111"/>
    </location>
</feature>
<dbReference type="GO" id="GO:0043531">
    <property type="term" value="F:ADP binding"/>
    <property type="evidence" value="ECO:0007669"/>
    <property type="project" value="InterPro"/>
</dbReference>
<dbReference type="InterPro" id="IPR019734">
    <property type="entry name" value="TPR_rpt"/>
</dbReference>
<dbReference type="InterPro" id="IPR005158">
    <property type="entry name" value="BTAD"/>
</dbReference>
<dbReference type="Pfam" id="PF00486">
    <property type="entry name" value="Trans_reg_C"/>
    <property type="match status" value="1"/>
</dbReference>
<dbReference type="InterPro" id="IPR016032">
    <property type="entry name" value="Sig_transdc_resp-reg_C-effctor"/>
</dbReference>
<dbReference type="SUPFAM" id="SSF46894">
    <property type="entry name" value="C-terminal effector domain of the bipartite response regulators"/>
    <property type="match status" value="1"/>
</dbReference>
<proteinExistence type="inferred from homology"/>
<dbReference type="SMART" id="SM00028">
    <property type="entry name" value="TPR"/>
    <property type="match status" value="5"/>
</dbReference>
<dbReference type="CDD" id="cd15831">
    <property type="entry name" value="BTAD"/>
    <property type="match status" value="1"/>
</dbReference>
<evidence type="ECO:0000256" key="3">
    <source>
        <dbReference type="ARBA" id="ARBA00023125"/>
    </source>
</evidence>
<dbReference type="STRING" id="1449976.KALB_8111"/>
<evidence type="ECO:0000259" key="6">
    <source>
        <dbReference type="PROSITE" id="PS51755"/>
    </source>
</evidence>
<protein>
    <recommendedName>
        <fullName evidence="6">OmpR/PhoB-type domain-containing protein</fullName>
    </recommendedName>
</protein>
<dbReference type="AlphaFoldDB" id="W5WJT4"/>
<dbReference type="eggNOG" id="COG3629">
    <property type="taxonomic scope" value="Bacteria"/>
</dbReference>
<dbReference type="SUPFAM" id="SSF52540">
    <property type="entry name" value="P-loop containing nucleoside triphosphate hydrolases"/>
    <property type="match status" value="1"/>
</dbReference>
<dbReference type="PANTHER" id="PTHR35807">
    <property type="entry name" value="TRANSCRIPTIONAL REGULATOR REDD-RELATED"/>
    <property type="match status" value="1"/>
</dbReference>
<dbReference type="Pfam" id="PF13424">
    <property type="entry name" value="TPR_12"/>
    <property type="match status" value="1"/>
</dbReference>
<dbReference type="GO" id="GO:0000160">
    <property type="term" value="P:phosphorelay signal transduction system"/>
    <property type="evidence" value="ECO:0007669"/>
    <property type="project" value="InterPro"/>
</dbReference>
<dbReference type="SUPFAM" id="SSF48452">
    <property type="entry name" value="TPR-like"/>
    <property type="match status" value="2"/>
</dbReference>
<dbReference type="SMART" id="SM00862">
    <property type="entry name" value="Trans_reg_C"/>
    <property type="match status" value="1"/>
</dbReference>
<keyword evidence="3 5" id="KW-0238">DNA-binding</keyword>
<evidence type="ECO:0000256" key="2">
    <source>
        <dbReference type="ARBA" id="ARBA00023015"/>
    </source>
</evidence>
<reference evidence="7 8" key="1">
    <citation type="journal article" date="2014" name="BMC Genomics">
        <title>Complete genome sequence of producer of the glycopeptide antibiotic Aculeximycin Kutzneria albida DSM 43870T, a representative of minor genus of Pseudonocardiaceae.</title>
        <authorList>
            <person name="Rebets Y."/>
            <person name="Tokovenko B."/>
            <person name="Lushchyk I."/>
            <person name="Ruckert C."/>
            <person name="Zaburannyi N."/>
            <person name="Bechthold A."/>
            <person name="Kalinowski J."/>
            <person name="Luzhetskyy A."/>
        </authorList>
    </citation>
    <scope>NUCLEOTIDE SEQUENCE [LARGE SCALE GENOMIC DNA]</scope>
    <source>
        <strain evidence="7">DSM 43870</strain>
    </source>
</reference>
<dbReference type="PANTHER" id="PTHR35807:SF1">
    <property type="entry name" value="TRANSCRIPTIONAL REGULATOR REDD"/>
    <property type="match status" value="1"/>
</dbReference>
<evidence type="ECO:0000313" key="7">
    <source>
        <dbReference type="EMBL" id="AHI01469.1"/>
    </source>
</evidence>
<feature type="DNA-binding region" description="OmpR/PhoB-type" evidence="5">
    <location>
        <begin position="3"/>
        <end position="111"/>
    </location>
</feature>
<dbReference type="Gene3D" id="1.25.40.10">
    <property type="entry name" value="Tetratricopeptide repeat domain"/>
    <property type="match status" value="2"/>
</dbReference>
<dbReference type="InterPro" id="IPR001867">
    <property type="entry name" value="OmpR/PhoB-type_DNA-bd"/>
</dbReference>
<dbReference type="GO" id="GO:0006355">
    <property type="term" value="P:regulation of DNA-templated transcription"/>
    <property type="evidence" value="ECO:0007669"/>
    <property type="project" value="InterPro"/>
</dbReference>
<dbReference type="GO" id="GO:0003677">
    <property type="term" value="F:DNA binding"/>
    <property type="evidence" value="ECO:0007669"/>
    <property type="project" value="UniProtKB-UniRule"/>
</dbReference>
<dbReference type="InterPro" id="IPR027417">
    <property type="entry name" value="P-loop_NTPase"/>
</dbReference>
<dbReference type="HOGENOM" id="CLU_004665_2_0_11"/>